<keyword evidence="2" id="KW-1185">Reference proteome</keyword>
<reference evidence="1 2" key="2">
    <citation type="journal article" date="2016" name="Genome Announc.">
        <title>Complete Genome Sequence of a Strain of Azospirillum thiophilum Isolated from a Sulfide Spring.</title>
        <authorList>
            <person name="Fomenkov A."/>
            <person name="Vincze T."/>
            <person name="Grabovich M."/>
            <person name="Anton B.P."/>
            <person name="Dubinina G."/>
            <person name="Orlova M."/>
            <person name="Belousova E."/>
            <person name="Roberts R.J."/>
        </authorList>
    </citation>
    <scope>NUCLEOTIDE SEQUENCE [LARGE SCALE GENOMIC DNA]</scope>
    <source>
        <strain evidence="1 2">BV-S</strain>
    </source>
</reference>
<reference evidence="2" key="1">
    <citation type="submission" date="2015-08" db="EMBL/GenBank/DDBJ databases">
        <title>Complete Genome Sequence of Azospirillum thiophilum BV-S.</title>
        <authorList>
            <person name="Fomenkov A."/>
            <person name="Vincze T."/>
            <person name="Grabovich M."/>
            <person name="Dubinina G."/>
            <person name="Orlova M."/>
            <person name="Belousova E."/>
            <person name="Roberts R.J."/>
        </authorList>
    </citation>
    <scope>NUCLEOTIDE SEQUENCE [LARGE SCALE GENOMIC DNA]</scope>
    <source>
        <strain evidence="2">BV-S</strain>
    </source>
</reference>
<name>A0AAC8W621_9PROT</name>
<sequence length="114" mass="12490">MAASTIEQTGRHSLVRQKRQAVLAQILSALEALQRAGVAARVIMPLWDDQPVEFLADAPTMPVKALVARLLKRGMGTVMHDVIFVGDLEPDHLAALQAKSQDLDALRQQRRDAA</sequence>
<evidence type="ECO:0000313" key="2">
    <source>
        <dbReference type="Proteomes" id="UP000069935"/>
    </source>
</evidence>
<dbReference type="AlphaFoldDB" id="A0AAC8W621"/>
<evidence type="ECO:0000313" key="1">
    <source>
        <dbReference type="EMBL" id="ALG75732.1"/>
    </source>
</evidence>
<accession>A0AAC8W621</accession>
<organism evidence="1 2">
    <name type="scientific">Azospirillum thiophilum</name>
    <dbReference type="NCBI Taxonomy" id="528244"/>
    <lineage>
        <taxon>Bacteria</taxon>
        <taxon>Pseudomonadati</taxon>
        <taxon>Pseudomonadota</taxon>
        <taxon>Alphaproteobacteria</taxon>
        <taxon>Rhodospirillales</taxon>
        <taxon>Azospirillaceae</taxon>
        <taxon>Azospirillum</taxon>
    </lineage>
</organism>
<dbReference type="EMBL" id="CP012408">
    <property type="protein sequence ID" value="ALG75732.1"/>
    <property type="molecule type" value="Genomic_DNA"/>
</dbReference>
<dbReference type="RefSeq" id="WP_045586306.1">
    <property type="nucleotide sequence ID" value="NZ_CP012408.1"/>
</dbReference>
<gene>
    <name evidence="1" type="ORF">AL072_32865</name>
</gene>
<proteinExistence type="predicted"/>
<dbReference type="Proteomes" id="UP000069935">
    <property type="component" value="Chromosome 8"/>
</dbReference>
<dbReference type="KEGG" id="ati:AL072_32865"/>
<protein>
    <submittedName>
        <fullName evidence="1">Uncharacterized protein</fullName>
    </submittedName>
</protein>